<dbReference type="InterPro" id="IPR051207">
    <property type="entry name" value="ComplexI_NDUFA9_subunit"/>
</dbReference>
<dbReference type="Proteomes" id="UP001259659">
    <property type="component" value="Unassembled WGS sequence"/>
</dbReference>
<evidence type="ECO:0000313" key="2">
    <source>
        <dbReference type="EMBL" id="MDS0259422.1"/>
    </source>
</evidence>
<accession>A0ABU2FAX2</accession>
<dbReference type="SUPFAM" id="SSF51735">
    <property type="entry name" value="NAD(P)-binding Rossmann-fold domains"/>
    <property type="match status" value="1"/>
</dbReference>
<evidence type="ECO:0000259" key="1">
    <source>
        <dbReference type="Pfam" id="PF13460"/>
    </source>
</evidence>
<dbReference type="InterPro" id="IPR016040">
    <property type="entry name" value="NAD(P)-bd_dom"/>
</dbReference>
<dbReference type="EMBL" id="JAMQON010000002">
    <property type="protein sequence ID" value="MDS0259422.1"/>
    <property type="molecule type" value="Genomic_DNA"/>
</dbReference>
<reference evidence="2 3" key="1">
    <citation type="submission" date="2022-06" db="EMBL/GenBank/DDBJ databases">
        <title>Haloarcula sp. a new haloarchaeum isolate from saline soil.</title>
        <authorList>
            <person name="Strakova D."/>
            <person name="Galisteo C."/>
            <person name="Sanchez-Porro C."/>
            <person name="Ventosa A."/>
        </authorList>
    </citation>
    <scope>NUCLEOTIDE SEQUENCE [LARGE SCALE GENOMIC DNA]</scope>
    <source>
        <strain evidence="2 3">S1CR25-12</strain>
    </source>
</reference>
<feature type="domain" description="NAD(P)-binding" evidence="1">
    <location>
        <begin position="7"/>
        <end position="154"/>
    </location>
</feature>
<dbReference type="RefSeq" id="WP_310919031.1">
    <property type="nucleotide sequence ID" value="NZ_JAMQON010000002.1"/>
</dbReference>
<dbReference type="Pfam" id="PF13460">
    <property type="entry name" value="NAD_binding_10"/>
    <property type="match status" value="1"/>
</dbReference>
<keyword evidence="3" id="KW-1185">Reference proteome</keyword>
<dbReference type="PANTHER" id="PTHR12126">
    <property type="entry name" value="NADH-UBIQUINONE OXIDOREDUCTASE 39 KDA SUBUNIT-RELATED"/>
    <property type="match status" value="1"/>
</dbReference>
<dbReference type="PANTHER" id="PTHR12126:SF16">
    <property type="entry name" value="MIOREX COMPLEX COMPONENT 2"/>
    <property type="match status" value="1"/>
</dbReference>
<proteinExistence type="predicted"/>
<dbReference type="InterPro" id="IPR036291">
    <property type="entry name" value="NAD(P)-bd_dom_sf"/>
</dbReference>
<dbReference type="Gene3D" id="3.40.50.720">
    <property type="entry name" value="NAD(P)-binding Rossmann-like Domain"/>
    <property type="match status" value="1"/>
</dbReference>
<comment type="caution">
    <text evidence="2">The sequence shown here is derived from an EMBL/GenBank/DDBJ whole genome shotgun (WGS) entry which is preliminary data.</text>
</comment>
<protein>
    <submittedName>
        <fullName evidence="2">NAD(P)H-binding protein</fullName>
    </submittedName>
</protein>
<sequence length="221" mass="23582">MELVVFGGNGFIGRRVCRRAVEAGHEVRSVARSGPPDPDQRGPWADEVTWHAADVFAPQEWRHVLGGADAVVHSIGIIEEAPKQGVTFERVNGDSAIITALESERAGVDRFVFVSSATTPPTVREAYLTAKRRAETAIGDLDMATTVLRPGAVYGPDQPHFPSVLNRLLTVLGSLEPVAERLGAGRPLDVETVGSAVYETAVSVEAGEPPLDAQRIAARAD</sequence>
<evidence type="ECO:0000313" key="3">
    <source>
        <dbReference type="Proteomes" id="UP001259659"/>
    </source>
</evidence>
<name>A0ABU2FAX2_9EURY</name>
<organism evidence="2 3">
    <name type="scientific">Haloarcula saliterrae</name>
    <dbReference type="NCBI Taxonomy" id="2950534"/>
    <lineage>
        <taxon>Archaea</taxon>
        <taxon>Methanobacteriati</taxon>
        <taxon>Methanobacteriota</taxon>
        <taxon>Stenosarchaea group</taxon>
        <taxon>Halobacteria</taxon>
        <taxon>Halobacteriales</taxon>
        <taxon>Haloarculaceae</taxon>
        <taxon>Haloarcula</taxon>
    </lineage>
</organism>
<gene>
    <name evidence="2" type="ORF">NDI56_08460</name>
</gene>